<dbReference type="AlphaFoldDB" id="A0A951PS16"/>
<dbReference type="GO" id="GO:0007165">
    <property type="term" value="P:signal transduction"/>
    <property type="evidence" value="ECO:0007669"/>
    <property type="project" value="UniProtKB-KW"/>
</dbReference>
<dbReference type="EMBL" id="JAHHIF010000048">
    <property type="protein sequence ID" value="MBW4547794.1"/>
    <property type="molecule type" value="Genomic_DNA"/>
</dbReference>
<feature type="transmembrane region" description="Helical" evidence="5">
    <location>
        <begin position="29"/>
        <end position="52"/>
    </location>
</feature>
<dbReference type="GO" id="GO:0016020">
    <property type="term" value="C:membrane"/>
    <property type="evidence" value="ECO:0007669"/>
    <property type="project" value="InterPro"/>
</dbReference>
<evidence type="ECO:0000259" key="7">
    <source>
        <dbReference type="PROSITE" id="PS50111"/>
    </source>
</evidence>
<dbReference type="PROSITE" id="PS50885">
    <property type="entry name" value="HAMP"/>
    <property type="match status" value="1"/>
</dbReference>
<evidence type="ECO:0000256" key="4">
    <source>
        <dbReference type="SAM" id="Coils"/>
    </source>
</evidence>
<evidence type="ECO:0000256" key="1">
    <source>
        <dbReference type="ARBA" id="ARBA00023224"/>
    </source>
</evidence>
<reference evidence="9" key="2">
    <citation type="journal article" date="2022" name="Microbiol. Resour. Announc.">
        <title>Metagenome Sequencing to Explore Phylogenomics of Terrestrial Cyanobacteria.</title>
        <authorList>
            <person name="Ward R.D."/>
            <person name="Stajich J.E."/>
            <person name="Johansen J.R."/>
            <person name="Huntemann M."/>
            <person name="Clum A."/>
            <person name="Foster B."/>
            <person name="Foster B."/>
            <person name="Roux S."/>
            <person name="Palaniappan K."/>
            <person name="Varghese N."/>
            <person name="Mukherjee S."/>
            <person name="Reddy T.B.K."/>
            <person name="Daum C."/>
            <person name="Copeland A."/>
            <person name="Chen I.A."/>
            <person name="Ivanova N.N."/>
            <person name="Kyrpides N.C."/>
            <person name="Shapiro N."/>
            <person name="Eloe-Fadrosh E.A."/>
            <person name="Pietrasiak N."/>
        </authorList>
    </citation>
    <scope>NUCLEOTIDE SEQUENCE</scope>
    <source>
        <strain evidence="9">CPER-KK1</strain>
    </source>
</reference>
<evidence type="ECO:0000313" key="10">
    <source>
        <dbReference type="Proteomes" id="UP000753908"/>
    </source>
</evidence>
<dbReference type="Pfam" id="PF01590">
    <property type="entry name" value="GAF"/>
    <property type="match status" value="3"/>
</dbReference>
<dbReference type="PANTHER" id="PTHR32089:SF114">
    <property type="entry name" value="METHYL-ACCEPTING CHEMOTAXIS PROTEIN MCPB"/>
    <property type="match status" value="1"/>
</dbReference>
<feature type="domain" description="Phytochrome chromophore attachment site" evidence="6">
    <location>
        <begin position="300"/>
        <end position="438"/>
    </location>
</feature>
<sequence length="983" mass="108159">MTNQLNLTFPAVKHRLFASGVSSRERTKALVLALCLSIIPALGIGATGYHFANRAATKPIAQVESGETKVSPILQKNLLLELALFSGVAGVLANAIALLVYRHRLSSVKPCSEKTLLFGDIASQNQPINLHSLYQRTVEGARKILNTDRVIIYTFDENWNGTITAESVAPGLIQSIGNEIVDTCMKDSKGGLYKNGRICVINDIYEADLSACHIKLLEHYQIKANMVVPILQDDQLLGLIIAHQCDKARIWQQDDIDFFVQLASLISLRLSRMNFLEQKAEAKQVSLFSNVALRIRESLNSEEIFITAATEIRQTLNVDRVLVCRLNPSLNEGEVVAESVVSGWSSTFGLQLANLGIAERDLELLKNGLNHPISNVIEESTHNNTDKILAAQYQVKSSLIAPIRTNKQLQGLIIAHQCSTTRTWEQPTIDLFEELATQVSLALEQATLLKSVATEAKRTQLLADFTSHIRQSFNSQDIFSTSVKSIQQTLNVDRVLIYRFNPEGRDGTITSQAVSSDWTPTPEHNLNQLFQEENFQGYRMGSLWIAHDVYQADLTATHLRLLENLQIKASMVAPILSGDELVGLLCVHQCSERRDWQQPEFYLLKQLAAQIGYALDQAKLIEQVNLVSEQQNQQSEELRRQLLILIQEVEGAAKGDLTVRAEVTDGELGTVADFFNAIIESLQGIVTQVKQATTQVNASLGDNEEAIRQLADVAFQQAQETTRTLDSVKQMTRSIQEVADSACQAAAVARTASTTAETGGEAMDRTVQKILNLQETVAQTANKVKRLGESTQEISKVVSLINQIALQTNLLALNAGIEAARAGEEGQSFAVVAKEVGELAARSAAATKEIEQIVEKIQLETSQAVEAMELGTSQVVEGTHLVNETKQSLAQIVEVSRQIDQLITSISVATVSQVETSSVVTDLMNEIAKVSERAAESSHQISDSLQQTVEVAQQLQASVEVFKVDTEKSQKRSLWEGDRNLPL</sequence>
<dbReference type="PANTHER" id="PTHR32089">
    <property type="entry name" value="METHYL-ACCEPTING CHEMOTAXIS PROTEIN MCPB"/>
    <property type="match status" value="1"/>
</dbReference>
<evidence type="ECO:0000313" key="9">
    <source>
        <dbReference type="EMBL" id="MBW4547794.1"/>
    </source>
</evidence>
<comment type="caution">
    <text evidence="9">The sequence shown here is derived from an EMBL/GenBank/DDBJ whole genome shotgun (WGS) entry which is preliminary data.</text>
</comment>
<accession>A0A951PS16</accession>
<reference evidence="9" key="1">
    <citation type="submission" date="2021-05" db="EMBL/GenBank/DDBJ databases">
        <authorList>
            <person name="Pietrasiak N."/>
            <person name="Ward R."/>
            <person name="Stajich J.E."/>
            <person name="Kurbessoian T."/>
        </authorList>
    </citation>
    <scope>NUCLEOTIDE SEQUENCE</scope>
    <source>
        <strain evidence="9">CPER-KK1</strain>
    </source>
</reference>
<keyword evidence="4" id="KW-0175">Coiled coil</keyword>
<dbReference type="SMART" id="SM00283">
    <property type="entry name" value="MA"/>
    <property type="match status" value="1"/>
</dbReference>
<organism evidence="9 10">
    <name type="scientific">Symplocastrum torsivum CPER-KK1</name>
    <dbReference type="NCBI Taxonomy" id="450513"/>
    <lineage>
        <taxon>Bacteria</taxon>
        <taxon>Bacillati</taxon>
        <taxon>Cyanobacteriota</taxon>
        <taxon>Cyanophyceae</taxon>
        <taxon>Oscillatoriophycideae</taxon>
        <taxon>Oscillatoriales</taxon>
        <taxon>Microcoleaceae</taxon>
        <taxon>Symplocastrum</taxon>
    </lineage>
</organism>
<feature type="domain" description="HAMP" evidence="8">
    <location>
        <begin position="636"/>
        <end position="687"/>
    </location>
</feature>
<dbReference type="FunFam" id="1.10.287.950:FF:000001">
    <property type="entry name" value="Methyl-accepting chemotaxis sensory transducer"/>
    <property type="match status" value="1"/>
</dbReference>
<evidence type="ECO:0000256" key="2">
    <source>
        <dbReference type="ARBA" id="ARBA00029447"/>
    </source>
</evidence>
<feature type="domain" description="Phytochrome chromophore attachment site" evidence="6">
    <location>
        <begin position="474"/>
        <end position="610"/>
    </location>
</feature>
<feature type="coiled-coil region" evidence="4">
    <location>
        <begin position="621"/>
        <end position="648"/>
    </location>
</feature>
<feature type="domain" description="Methyl-accepting transducer" evidence="7">
    <location>
        <begin position="692"/>
        <end position="928"/>
    </location>
</feature>
<dbReference type="GO" id="GO:0006935">
    <property type="term" value="P:chemotaxis"/>
    <property type="evidence" value="ECO:0007669"/>
    <property type="project" value="UniProtKB-ARBA"/>
</dbReference>
<dbReference type="PROSITE" id="PS50046">
    <property type="entry name" value="PHYTOCHROME_2"/>
    <property type="match status" value="3"/>
</dbReference>
<dbReference type="SMART" id="SM00065">
    <property type="entry name" value="GAF"/>
    <property type="match status" value="3"/>
</dbReference>
<dbReference type="Gene3D" id="3.30.450.40">
    <property type="match status" value="3"/>
</dbReference>
<evidence type="ECO:0000259" key="8">
    <source>
        <dbReference type="PROSITE" id="PS50885"/>
    </source>
</evidence>
<dbReference type="InterPro" id="IPR016132">
    <property type="entry name" value="Phyto_chromo_attachment"/>
</dbReference>
<dbReference type="SUPFAM" id="SSF55781">
    <property type="entry name" value="GAF domain-like"/>
    <property type="match status" value="3"/>
</dbReference>
<keyword evidence="5" id="KW-0812">Transmembrane</keyword>
<gene>
    <name evidence="9" type="ORF">KME25_25615</name>
</gene>
<name>A0A951PS16_9CYAN</name>
<dbReference type="SUPFAM" id="SSF58104">
    <property type="entry name" value="Methyl-accepting chemotaxis protein (MCP) signaling domain"/>
    <property type="match status" value="1"/>
</dbReference>
<dbReference type="CDD" id="cd11386">
    <property type="entry name" value="MCP_signal"/>
    <property type="match status" value="1"/>
</dbReference>
<keyword evidence="5" id="KW-1133">Transmembrane helix</keyword>
<dbReference type="Gene3D" id="1.10.287.950">
    <property type="entry name" value="Methyl-accepting chemotaxis protein"/>
    <property type="match status" value="1"/>
</dbReference>
<dbReference type="InterPro" id="IPR029016">
    <property type="entry name" value="GAF-like_dom_sf"/>
</dbReference>
<evidence type="ECO:0000259" key="6">
    <source>
        <dbReference type="PROSITE" id="PS50046"/>
    </source>
</evidence>
<dbReference type="InterPro" id="IPR003660">
    <property type="entry name" value="HAMP_dom"/>
</dbReference>
<dbReference type="InterPro" id="IPR004089">
    <property type="entry name" value="MCPsignal_dom"/>
</dbReference>
<dbReference type="PROSITE" id="PS50111">
    <property type="entry name" value="CHEMOTAXIS_TRANSDUC_2"/>
    <property type="match status" value="1"/>
</dbReference>
<evidence type="ECO:0000256" key="5">
    <source>
        <dbReference type="SAM" id="Phobius"/>
    </source>
</evidence>
<keyword evidence="5" id="KW-0472">Membrane</keyword>
<dbReference type="InterPro" id="IPR003018">
    <property type="entry name" value="GAF"/>
</dbReference>
<protein>
    <submittedName>
        <fullName evidence="9">GAF domain-containing protein</fullName>
    </submittedName>
</protein>
<feature type="transmembrane region" description="Helical" evidence="5">
    <location>
        <begin position="78"/>
        <end position="101"/>
    </location>
</feature>
<dbReference type="Pfam" id="PF00015">
    <property type="entry name" value="MCPsignal"/>
    <property type="match status" value="1"/>
</dbReference>
<comment type="similarity">
    <text evidence="2">Belongs to the methyl-accepting chemotaxis (MCP) protein family.</text>
</comment>
<keyword evidence="1 3" id="KW-0807">Transducer</keyword>
<evidence type="ECO:0000256" key="3">
    <source>
        <dbReference type="PROSITE-ProRule" id="PRU00284"/>
    </source>
</evidence>
<proteinExistence type="inferred from homology"/>
<dbReference type="Proteomes" id="UP000753908">
    <property type="component" value="Unassembled WGS sequence"/>
</dbReference>
<feature type="domain" description="Phytochrome chromophore attachment site" evidence="6">
    <location>
        <begin position="129"/>
        <end position="265"/>
    </location>
</feature>